<dbReference type="EMBL" id="OZ034817">
    <property type="protein sequence ID" value="CAL1384700.1"/>
    <property type="molecule type" value="Genomic_DNA"/>
</dbReference>
<name>A0AAV2EGP5_9ROSI</name>
<reference evidence="1 2" key="1">
    <citation type="submission" date="2024-04" db="EMBL/GenBank/DDBJ databases">
        <authorList>
            <person name="Fracassetti M."/>
        </authorList>
    </citation>
    <scope>NUCLEOTIDE SEQUENCE [LARGE SCALE GENOMIC DNA]</scope>
</reference>
<gene>
    <name evidence="1" type="ORF">LTRI10_LOCUS25887</name>
</gene>
<sequence>MNEANLSHRNSRDIHGEVGLGMRFSDSSAPSCHAAINNTTPLLLLLKSVSSAETRTAESAERFREISIWNTRGRTVVFV</sequence>
<accession>A0AAV2EGP5</accession>
<protein>
    <submittedName>
        <fullName evidence="1">Uncharacterized protein</fullName>
    </submittedName>
</protein>
<evidence type="ECO:0000313" key="2">
    <source>
        <dbReference type="Proteomes" id="UP001497516"/>
    </source>
</evidence>
<keyword evidence="2" id="KW-1185">Reference proteome</keyword>
<proteinExistence type="predicted"/>
<dbReference type="Proteomes" id="UP001497516">
    <property type="component" value="Chromosome 4"/>
</dbReference>
<dbReference type="AlphaFoldDB" id="A0AAV2EGP5"/>
<organism evidence="1 2">
    <name type="scientific">Linum trigynum</name>
    <dbReference type="NCBI Taxonomy" id="586398"/>
    <lineage>
        <taxon>Eukaryota</taxon>
        <taxon>Viridiplantae</taxon>
        <taxon>Streptophyta</taxon>
        <taxon>Embryophyta</taxon>
        <taxon>Tracheophyta</taxon>
        <taxon>Spermatophyta</taxon>
        <taxon>Magnoliopsida</taxon>
        <taxon>eudicotyledons</taxon>
        <taxon>Gunneridae</taxon>
        <taxon>Pentapetalae</taxon>
        <taxon>rosids</taxon>
        <taxon>fabids</taxon>
        <taxon>Malpighiales</taxon>
        <taxon>Linaceae</taxon>
        <taxon>Linum</taxon>
    </lineage>
</organism>
<evidence type="ECO:0000313" key="1">
    <source>
        <dbReference type="EMBL" id="CAL1384700.1"/>
    </source>
</evidence>